<gene>
    <name evidence="4" type="ORF">GCG54_00008536</name>
</gene>
<dbReference type="InterPro" id="IPR002110">
    <property type="entry name" value="Ankyrin_rpt"/>
</dbReference>
<dbReference type="SMART" id="SM00248">
    <property type="entry name" value="ANK"/>
    <property type="match status" value="4"/>
</dbReference>
<feature type="repeat" description="ANK" evidence="3">
    <location>
        <begin position="111"/>
        <end position="143"/>
    </location>
</feature>
<dbReference type="GeneID" id="69015677"/>
<reference evidence="4" key="1">
    <citation type="journal article" date="2020" name="Phytopathology">
        <title>Genome sequence and comparative analysis of Colletotrichum gloeosporioides isolated from Liriodendron leaves.</title>
        <authorList>
            <person name="Fu F.F."/>
            <person name="Hao Z."/>
            <person name="Wang P."/>
            <person name="Lu Y."/>
            <person name="Xue L.J."/>
            <person name="Wei G."/>
            <person name="Tian Y."/>
            <person name="Baishi H."/>
            <person name="Xu H."/>
            <person name="Shi J."/>
            <person name="Cheng T."/>
            <person name="Wang G."/>
            <person name="Yi Y."/>
            <person name="Chen J."/>
        </authorList>
    </citation>
    <scope>NUCLEOTIDE SEQUENCE</scope>
    <source>
        <strain evidence="4">Lc1</strain>
    </source>
</reference>
<dbReference type="InterPro" id="IPR036770">
    <property type="entry name" value="Ankyrin_rpt-contain_sf"/>
</dbReference>
<dbReference type="RefSeq" id="XP_045256708.1">
    <property type="nucleotide sequence ID" value="XM_045408501.1"/>
</dbReference>
<dbReference type="EMBL" id="WVTB01000113">
    <property type="protein sequence ID" value="KAF3797544.1"/>
    <property type="molecule type" value="Genomic_DNA"/>
</dbReference>
<dbReference type="PANTHER" id="PTHR24198:SF165">
    <property type="entry name" value="ANKYRIN REPEAT-CONTAINING PROTEIN-RELATED"/>
    <property type="match status" value="1"/>
</dbReference>
<evidence type="ECO:0000256" key="3">
    <source>
        <dbReference type="PROSITE-ProRule" id="PRU00023"/>
    </source>
</evidence>
<dbReference type="Proteomes" id="UP000613401">
    <property type="component" value="Unassembled WGS sequence"/>
</dbReference>
<reference evidence="4" key="2">
    <citation type="submission" date="2020-03" db="EMBL/GenBank/DDBJ databases">
        <authorList>
            <person name="Fu F.-F."/>
            <person name="Chen J."/>
        </authorList>
    </citation>
    <scope>NUCLEOTIDE SEQUENCE</scope>
    <source>
        <strain evidence="4">Lc1</strain>
    </source>
</reference>
<keyword evidence="1" id="KW-0677">Repeat</keyword>
<comment type="caution">
    <text evidence="4">The sequence shown here is derived from an EMBL/GenBank/DDBJ whole genome shotgun (WGS) entry which is preliminary data.</text>
</comment>
<proteinExistence type="predicted"/>
<name>A0A8H4C523_COLGL</name>
<evidence type="ECO:0000313" key="5">
    <source>
        <dbReference type="Proteomes" id="UP000613401"/>
    </source>
</evidence>
<dbReference type="PROSITE" id="PS50088">
    <property type="entry name" value="ANK_REPEAT"/>
    <property type="match status" value="1"/>
</dbReference>
<evidence type="ECO:0008006" key="6">
    <source>
        <dbReference type="Google" id="ProtNLM"/>
    </source>
</evidence>
<dbReference type="Pfam" id="PF13857">
    <property type="entry name" value="Ank_5"/>
    <property type="match status" value="1"/>
</dbReference>
<sequence length="404" mass="46048">MDDLFQLLDKTELNWGAFKRWRDLARFAATSKTLYSMVTPILYRYDTKYGYSSALMISARKGVLSGVIRSLEYGKADPNTEDHTQFFHWARVHGISRKLPPVPTLRKWLLPSLTGLHLACLYGHPEIVDALLNHQVDINKRAHAWCTRVTNGSSHLFCRFAPFAVTNWEDSICTNVAGPVRRYLHANRDLFVYANGYEEHRDRDPMEDPKGIPDDAKAVKKSFNQRDIGTVIRLCEAGCSLITRQYENVHALHQACAHGLINIAEYLIRGLHVDANVRDSKGLTPLHYMAIPTNVNGFFDQGLDVNRLERTFYLLLISGADVNAKTDSGVRPIQMALESPNGLDLAHLLLWNGCKWGREYETILNGNQRAYDEEKREVRRVLRYIRINGPVKGYRFLADGGQDF</sequence>
<protein>
    <recommendedName>
        <fullName evidence="6">Ankyrin repeat protein</fullName>
    </recommendedName>
</protein>
<dbReference type="SUPFAM" id="SSF48403">
    <property type="entry name" value="Ankyrin repeat"/>
    <property type="match status" value="1"/>
</dbReference>
<evidence type="ECO:0000313" key="4">
    <source>
        <dbReference type="EMBL" id="KAF3797544.1"/>
    </source>
</evidence>
<evidence type="ECO:0000256" key="1">
    <source>
        <dbReference type="ARBA" id="ARBA00022737"/>
    </source>
</evidence>
<accession>A0A8H4C523</accession>
<dbReference type="Gene3D" id="1.25.40.20">
    <property type="entry name" value="Ankyrin repeat-containing domain"/>
    <property type="match status" value="2"/>
</dbReference>
<dbReference type="AlphaFoldDB" id="A0A8H4C523"/>
<organism evidence="4 5">
    <name type="scientific">Colletotrichum gloeosporioides</name>
    <name type="common">Anthracnose fungus</name>
    <name type="synonym">Glomerella cingulata</name>
    <dbReference type="NCBI Taxonomy" id="474922"/>
    <lineage>
        <taxon>Eukaryota</taxon>
        <taxon>Fungi</taxon>
        <taxon>Dikarya</taxon>
        <taxon>Ascomycota</taxon>
        <taxon>Pezizomycotina</taxon>
        <taxon>Sordariomycetes</taxon>
        <taxon>Hypocreomycetidae</taxon>
        <taxon>Glomerellales</taxon>
        <taxon>Glomerellaceae</taxon>
        <taxon>Colletotrichum</taxon>
        <taxon>Colletotrichum gloeosporioides species complex</taxon>
    </lineage>
</organism>
<dbReference type="PROSITE" id="PS50297">
    <property type="entry name" value="ANK_REP_REGION"/>
    <property type="match status" value="1"/>
</dbReference>
<keyword evidence="2 3" id="KW-0040">ANK repeat</keyword>
<dbReference type="PANTHER" id="PTHR24198">
    <property type="entry name" value="ANKYRIN REPEAT AND PROTEIN KINASE DOMAIN-CONTAINING PROTEIN"/>
    <property type="match status" value="1"/>
</dbReference>
<dbReference type="Pfam" id="PF13606">
    <property type="entry name" value="Ank_3"/>
    <property type="match status" value="1"/>
</dbReference>
<evidence type="ECO:0000256" key="2">
    <source>
        <dbReference type="ARBA" id="ARBA00023043"/>
    </source>
</evidence>
<keyword evidence="5" id="KW-1185">Reference proteome</keyword>